<dbReference type="PRINTS" id="PR01231">
    <property type="entry name" value="HCO3TRNSPORT"/>
</dbReference>
<feature type="transmembrane region" description="Helical" evidence="13">
    <location>
        <begin position="1001"/>
        <end position="1022"/>
    </location>
</feature>
<feature type="transmembrane region" description="Helical" evidence="13">
    <location>
        <begin position="1043"/>
        <end position="1066"/>
    </location>
</feature>
<sequence>MAAGNTAPSEGIFNTVQQGRDAETAFPGTEDEEDLDKTLSVERFGDLISKPILRDQEKHGRSYSERDFEFHRHTSHHIHHPLSARLPLPHKSQKRLLRSERKKKKRKPKKTSIPPSNVTPTIQEVEEEEEEEEAESEGEELLEKETSAESDLETSPKGESPGIPKTVLPERNVEFTIGSDEEEEEEEEEKACGSPCTLPFHMTEECSHLSSLPCLSDLLPEKGLTSPRGFSGRRDYTPRGWETRKAWSQVPSGQRANYDLKERVCIGSMTTLESATYQRIPTDEAEAQMLASADLDDMKSHRFEDNPGVRRHLVKKPSRYQTTRASRKSSSSQSGKRKKKKKKLDRKPHEIFVELNELVVDKNQEMHWKETARWIKFEEDVEEDTARWGKPHVASLSFRSLLELRKTIAHGAVLLDLEQTTLPGIAHLVVETMIISDQIKAEDRANVLRALLLKHSHPNDEKEGFFPRNQSASSINSVIGNHHHNHNHTVDTCMPLMGEEHIEMAEPRIHDPEYREKNMHMHNSEGHRGKYLKLMEKIPSGAEATVVLVGCVQFLEQPTMAFVRLNEAVFLESVLEVPIPVRFIFVLLGPSQSSMDYHEIGRSISTLMSDKHFHEAAYVADDRQDLLNAINEFLDCSIVIPPSEMEGKGLLKSIATFQKELLQKRKEREQKKATKEAQVQEAKELCEAKAEEEQEGEEEEDDPLKRTGIFFGGLVRDIKRRYPKYLSDIRDALHSQCLAAVLFIYFAALSPAITFGGLLGEKTEGLMGVSELIISTSVLGMLFSLLSAQPLLVIGFSGPLLVFEEAFYKFCHSQGIEYLTGRVWIGLWLIVFIVIIVAAEGSFLVRYISPFTQEIFAFLISLIFIYETFYKLYKIFTEHPLLRSYPPNQRSLNASMLSADSTSLDTQMQPNTALLSLILMLGTFFIAFFMRKFKNSRFLGGKARRIIGDFGIPISILVMVLVDYTITDTYTQKLNVPSVLSVTAPDKRGWFIHPLGSKQSFPIWMMLASAIPALLVFILIFMETQITTLIVSKKERKLLKGSGFHLDLLLIGTMGGLCALFGLPWLTAATVRSITHVNALTVMSKAIAPGEKPKIEEVKEQRVTGMLIAGLVGLSIVMGNVLRQIPLAVLFGIFLYMGVTSLTGIQLYERLLLIFMPSKHHPDHVYVVKVKTWRMNLFTCIQLACIVLLWVVKSTIASLAFPFVLITTVPLRRFLLPHFFHERELKALDSEDAEPNFDEDGRDEYNELHMPV</sequence>
<dbReference type="Pfam" id="PF00955">
    <property type="entry name" value="HCO3_cotransp"/>
    <property type="match status" value="1"/>
</dbReference>
<evidence type="ECO:0000313" key="18">
    <source>
        <dbReference type="Proteomes" id="UP000694871"/>
    </source>
</evidence>
<reference evidence="19" key="1">
    <citation type="submission" date="2025-08" db="UniProtKB">
        <authorList>
            <consortium name="RefSeq"/>
        </authorList>
    </citation>
    <scope>IDENTIFICATION</scope>
</reference>
<feature type="compositionally biased region" description="Basic residues" evidence="15">
    <location>
        <begin position="335"/>
        <end position="346"/>
    </location>
</feature>
<keyword evidence="5" id="KW-1003">Cell membrane</keyword>
<evidence type="ECO:0000259" key="17">
    <source>
        <dbReference type="Pfam" id="PF07565"/>
    </source>
</evidence>
<keyword evidence="10 13" id="KW-0472">Membrane</keyword>
<dbReference type="PANTHER" id="PTHR11453:SF15">
    <property type="entry name" value="ANION EXCHANGE PROTEIN 3"/>
    <property type="match status" value="1"/>
</dbReference>
<comment type="function">
    <text evidence="11">Sodium-independent anion exchanger which mediates the electroneutral exchange of chloride for bicarbonate ions across the cell membrane. May be involved in the regulation of intracellular pH, and the modulation of cardiac action potential.</text>
</comment>
<comment type="catalytic activity">
    <reaction evidence="12">
        <text>hydrogencarbonate(in) + chloride(out) = hydrogencarbonate(out) + chloride(in)</text>
        <dbReference type="Rhea" id="RHEA:72363"/>
        <dbReference type="ChEBI" id="CHEBI:17544"/>
        <dbReference type="ChEBI" id="CHEBI:17996"/>
    </reaction>
</comment>
<feature type="transmembrane region" description="Helical" evidence="13">
    <location>
        <begin position="823"/>
        <end position="848"/>
    </location>
</feature>
<dbReference type="RefSeq" id="XP_015269990.1">
    <property type="nucleotide sequence ID" value="XM_015414504.1"/>
</dbReference>
<evidence type="ECO:0000256" key="11">
    <source>
        <dbReference type="ARBA" id="ARBA00045591"/>
    </source>
</evidence>
<evidence type="ECO:0000256" key="7">
    <source>
        <dbReference type="ARBA" id="ARBA00022692"/>
    </source>
</evidence>
<evidence type="ECO:0000256" key="6">
    <source>
        <dbReference type="ARBA" id="ARBA00022681"/>
    </source>
</evidence>
<evidence type="ECO:0000256" key="12">
    <source>
        <dbReference type="ARBA" id="ARBA00049347"/>
    </source>
</evidence>
<comment type="similarity">
    <text evidence="2 13">Belongs to the anion exchanger (TC 2.A.31) family.</text>
</comment>
<proteinExistence type="inferred from homology"/>
<dbReference type="NCBIfam" id="TIGR00834">
    <property type="entry name" value="ae"/>
    <property type="match status" value="1"/>
</dbReference>
<dbReference type="InterPro" id="IPR018241">
    <property type="entry name" value="Anion_exchange_CS"/>
</dbReference>
<keyword evidence="9 13" id="KW-0406">Ion transport</keyword>
<feature type="compositionally biased region" description="Polar residues" evidence="15">
    <location>
        <begin position="113"/>
        <end position="122"/>
    </location>
</feature>
<dbReference type="Gene3D" id="3.40.930.10">
    <property type="entry name" value="Mannitol-specific EII, Chain A"/>
    <property type="match status" value="1"/>
</dbReference>
<dbReference type="Gene3D" id="1.10.287.570">
    <property type="entry name" value="Helical hairpin bin"/>
    <property type="match status" value="1"/>
</dbReference>
<evidence type="ECO:0000259" key="16">
    <source>
        <dbReference type="Pfam" id="PF00955"/>
    </source>
</evidence>
<dbReference type="Pfam" id="PF07565">
    <property type="entry name" value="Band_3_cyto"/>
    <property type="match status" value="1"/>
</dbReference>
<feature type="transmembrane region" description="Helical" evidence="13">
    <location>
        <begin position="1103"/>
        <end position="1122"/>
    </location>
</feature>
<evidence type="ECO:0000256" key="8">
    <source>
        <dbReference type="ARBA" id="ARBA00022989"/>
    </source>
</evidence>
<feature type="region of interest" description="Disordered" evidence="15">
    <location>
        <begin position="298"/>
        <end position="346"/>
    </location>
</feature>
<dbReference type="PRINTS" id="PR00165">
    <property type="entry name" value="ANIONEXCHNGR"/>
</dbReference>
<keyword evidence="14" id="KW-0175">Coiled coil</keyword>
<evidence type="ECO:0000256" key="2">
    <source>
        <dbReference type="ARBA" id="ARBA00010993"/>
    </source>
</evidence>
<dbReference type="SUPFAM" id="SSF55804">
    <property type="entry name" value="Phoshotransferase/anion transport protein"/>
    <property type="match status" value="1"/>
</dbReference>
<feature type="compositionally biased region" description="Basic residues" evidence="15">
    <location>
        <begin position="91"/>
        <end position="110"/>
    </location>
</feature>
<feature type="region of interest" description="Disordered" evidence="15">
    <location>
        <begin position="1"/>
        <end position="192"/>
    </location>
</feature>
<feature type="compositionally biased region" description="Acidic residues" evidence="15">
    <location>
        <begin position="179"/>
        <end position="189"/>
    </location>
</feature>
<accession>A0ABM1K8F3</accession>
<dbReference type="InterPro" id="IPR011531">
    <property type="entry name" value="HCO3_transpt-like_TM_dom"/>
</dbReference>
<dbReference type="InterPro" id="IPR003020">
    <property type="entry name" value="HCO3_transpt_euk"/>
</dbReference>
<feature type="transmembrane region" description="Helical" evidence="13">
    <location>
        <begin position="855"/>
        <end position="873"/>
    </location>
</feature>
<feature type="transmembrane region" description="Helical" evidence="13">
    <location>
        <begin position="913"/>
        <end position="930"/>
    </location>
</feature>
<evidence type="ECO:0000313" key="19">
    <source>
        <dbReference type="RefSeq" id="XP_015269990.1"/>
    </source>
</evidence>
<comment type="subcellular location">
    <subcellularLocation>
        <location evidence="1">Cell membrane</location>
        <topology evidence="1">Multi-pass membrane protein</topology>
    </subcellularLocation>
    <subcellularLocation>
        <location evidence="13">Membrane</location>
        <topology evidence="13">Multi-pass membrane protein</topology>
    </subcellularLocation>
</comment>
<evidence type="ECO:0000256" key="9">
    <source>
        <dbReference type="ARBA" id="ARBA00023065"/>
    </source>
</evidence>
<feature type="compositionally biased region" description="Basic and acidic residues" evidence="15">
    <location>
        <begin position="298"/>
        <end position="308"/>
    </location>
</feature>
<keyword evidence="8 13" id="KW-1133">Transmembrane helix</keyword>
<dbReference type="Proteomes" id="UP000694871">
    <property type="component" value="Unplaced"/>
</dbReference>
<keyword evidence="6" id="KW-0039">Anion exchange</keyword>
<evidence type="ECO:0000256" key="5">
    <source>
        <dbReference type="ARBA" id="ARBA00022475"/>
    </source>
</evidence>
<gene>
    <name evidence="19" type="primary">SLC4A3</name>
</gene>
<feature type="transmembrane region" description="Helical" evidence="13">
    <location>
        <begin position="950"/>
        <end position="967"/>
    </location>
</feature>
<feature type="transmembrane region" description="Helical" evidence="13">
    <location>
        <begin position="1181"/>
        <end position="1206"/>
    </location>
</feature>
<evidence type="ECO:0000256" key="15">
    <source>
        <dbReference type="SAM" id="MobiDB-lite"/>
    </source>
</evidence>
<dbReference type="InterPro" id="IPR016152">
    <property type="entry name" value="PTrfase/Anion_transptr"/>
</dbReference>
<feature type="compositionally biased region" description="Acidic residues" evidence="15">
    <location>
        <begin position="124"/>
        <end position="140"/>
    </location>
</feature>
<dbReference type="GeneID" id="107113209"/>
<feature type="domain" description="Band 3 cytoplasmic" evidence="17">
    <location>
        <begin position="349"/>
        <end position="646"/>
    </location>
</feature>
<protein>
    <recommendedName>
        <fullName evidence="13">Anion exchange protein</fullName>
    </recommendedName>
</protein>
<organism evidence="18 19">
    <name type="scientific">Gekko japonicus</name>
    <name type="common">Schlegel's Japanese gecko</name>
    <dbReference type="NCBI Taxonomy" id="146911"/>
    <lineage>
        <taxon>Eukaryota</taxon>
        <taxon>Metazoa</taxon>
        <taxon>Chordata</taxon>
        <taxon>Craniata</taxon>
        <taxon>Vertebrata</taxon>
        <taxon>Euteleostomi</taxon>
        <taxon>Lepidosauria</taxon>
        <taxon>Squamata</taxon>
        <taxon>Bifurcata</taxon>
        <taxon>Gekkota</taxon>
        <taxon>Gekkonidae</taxon>
        <taxon>Gekkoninae</taxon>
        <taxon>Gekko</taxon>
    </lineage>
</organism>
<evidence type="ECO:0000256" key="13">
    <source>
        <dbReference type="RuleBase" id="RU362035"/>
    </source>
</evidence>
<evidence type="ECO:0000256" key="14">
    <source>
        <dbReference type="SAM" id="Coils"/>
    </source>
</evidence>
<keyword evidence="4" id="KW-0050">Antiport</keyword>
<feature type="coiled-coil region" evidence="14">
    <location>
        <begin position="654"/>
        <end position="702"/>
    </location>
</feature>
<keyword evidence="7 13" id="KW-0812">Transmembrane</keyword>
<dbReference type="PROSITE" id="PS00219">
    <property type="entry name" value="ANION_EXCHANGER_1"/>
    <property type="match status" value="1"/>
</dbReference>
<dbReference type="InterPro" id="IPR013769">
    <property type="entry name" value="Band3_cytoplasmic_dom"/>
</dbReference>
<evidence type="ECO:0000256" key="10">
    <source>
        <dbReference type="ARBA" id="ARBA00023136"/>
    </source>
</evidence>
<evidence type="ECO:0000256" key="1">
    <source>
        <dbReference type="ARBA" id="ARBA00004651"/>
    </source>
</evidence>
<feature type="compositionally biased region" description="Polar residues" evidence="15">
    <location>
        <begin position="1"/>
        <end position="18"/>
    </location>
</feature>
<dbReference type="InterPro" id="IPR001717">
    <property type="entry name" value="Anion_exchange"/>
</dbReference>
<feature type="compositionally biased region" description="Basic and acidic residues" evidence="15">
    <location>
        <begin position="52"/>
        <end position="72"/>
    </location>
</feature>
<feature type="transmembrane region" description="Helical" evidence="13">
    <location>
        <begin position="772"/>
        <end position="803"/>
    </location>
</feature>
<evidence type="ECO:0000256" key="3">
    <source>
        <dbReference type="ARBA" id="ARBA00022448"/>
    </source>
</evidence>
<keyword evidence="18" id="KW-1185">Reference proteome</keyword>
<feature type="domain" description="Bicarbonate transporter-like transmembrane" evidence="16">
    <location>
        <begin position="710"/>
        <end position="1232"/>
    </location>
</feature>
<feature type="transmembrane region" description="Helical" evidence="13">
    <location>
        <begin position="1129"/>
        <end position="1148"/>
    </location>
</feature>
<feature type="transmembrane region" description="Helical" evidence="13">
    <location>
        <begin position="738"/>
        <end position="760"/>
    </location>
</feature>
<evidence type="ECO:0000256" key="4">
    <source>
        <dbReference type="ARBA" id="ARBA00022449"/>
    </source>
</evidence>
<feature type="compositionally biased region" description="Basic residues" evidence="15">
    <location>
        <begin position="309"/>
        <end position="318"/>
    </location>
</feature>
<feature type="compositionally biased region" description="Basic and acidic residues" evidence="15">
    <location>
        <begin position="36"/>
        <end position="45"/>
    </location>
</feature>
<name>A0ABM1K8F3_GEKJA</name>
<dbReference type="PROSITE" id="PS00220">
    <property type="entry name" value="ANION_EXCHANGER_2"/>
    <property type="match status" value="1"/>
</dbReference>
<feature type="compositionally biased region" description="Basic residues" evidence="15">
    <location>
        <begin position="73"/>
        <end position="82"/>
    </location>
</feature>
<keyword evidence="3 13" id="KW-0813">Transport</keyword>
<dbReference type="PANTHER" id="PTHR11453">
    <property type="entry name" value="ANION EXCHANGE PROTEIN"/>
    <property type="match status" value="1"/>
</dbReference>